<dbReference type="RefSeq" id="WP_286292561.1">
    <property type="nucleotide sequence ID" value="NZ_AP024718.1"/>
</dbReference>
<evidence type="ECO:0000313" key="2">
    <source>
        <dbReference type="Proteomes" id="UP001321450"/>
    </source>
</evidence>
<dbReference type="InterPro" id="IPR036291">
    <property type="entry name" value="NAD(P)-bd_dom_sf"/>
</dbReference>
<dbReference type="KEGG" id="meiy:MIN45_P2344"/>
<accession>A0AAU9CBK7</accession>
<dbReference type="EMBL" id="AP024718">
    <property type="protein sequence ID" value="BCX89970.1"/>
    <property type="molecule type" value="Genomic_DNA"/>
</dbReference>
<evidence type="ECO:0000313" key="1">
    <source>
        <dbReference type="EMBL" id="BCX89970.1"/>
    </source>
</evidence>
<dbReference type="SUPFAM" id="SSF51735">
    <property type="entry name" value="NAD(P)-binding Rossmann-fold domains"/>
    <property type="match status" value="1"/>
</dbReference>
<name>A0AAU9CBK7_9GAMM</name>
<evidence type="ECO:0008006" key="3">
    <source>
        <dbReference type="Google" id="ProtNLM"/>
    </source>
</evidence>
<sequence length="257" mass="28190">MKTAVVIIGLGELGGEFAKGFLRLGHPVVPVLRGMDPGEVAESVPEPELVLVTVAESDLHPVLAQIPLRWRDRLVLVQNELTPADWQRHGLENVTVAVVWFEKKPGQALTDILFTPVYGPKADQVIGALGRLGVKTRLLESEDELIFELARKSLYILTLNIASLAVDTTVGELWHRHRDLVRRVAGDVLTVLERRFGRPLPREALIEAMAEGIADCPDRRARGRRAGERLARVLAEARQAGIDVPVLASIAEAAQSP</sequence>
<reference evidence="2" key="1">
    <citation type="journal article" date="2024" name="Int. J. Syst. Evol. Microbiol.">
        <title>Methylomarinovum tepidoasis sp. nov., a moderately thermophilic methanotroph of the family Methylothermaceae isolated from a deep-sea hydrothermal field.</title>
        <authorList>
            <person name="Hirayama H."/>
            <person name="Takaki Y."/>
            <person name="Abe M."/>
            <person name="Miyazaki M."/>
            <person name="Uematsu K."/>
            <person name="Matsui Y."/>
            <person name="Takai K."/>
        </authorList>
    </citation>
    <scope>NUCLEOTIDE SEQUENCE [LARGE SCALE GENOMIC DNA]</scope>
    <source>
        <strain evidence="2">IN45</strain>
    </source>
</reference>
<dbReference type="Proteomes" id="UP001321450">
    <property type="component" value="Chromosome"/>
</dbReference>
<protein>
    <recommendedName>
        <fullName evidence="3">2-dehydropantoate 2-reductase</fullName>
    </recommendedName>
</protein>
<dbReference type="Gene3D" id="3.40.50.720">
    <property type="entry name" value="NAD(P)-binding Rossmann-like Domain"/>
    <property type="match status" value="1"/>
</dbReference>
<proteinExistence type="predicted"/>
<gene>
    <name evidence="1" type="ORF">MIN45_P2344</name>
</gene>
<dbReference type="AlphaFoldDB" id="A0AAU9CBK7"/>
<organism evidence="1 2">
    <name type="scientific">Methylomarinovum tepidoasis</name>
    <dbReference type="NCBI Taxonomy" id="2840183"/>
    <lineage>
        <taxon>Bacteria</taxon>
        <taxon>Pseudomonadati</taxon>
        <taxon>Pseudomonadota</taxon>
        <taxon>Gammaproteobacteria</taxon>
        <taxon>Methylococcales</taxon>
        <taxon>Methylothermaceae</taxon>
        <taxon>Methylomarinovum</taxon>
    </lineage>
</organism>
<keyword evidence="2" id="KW-1185">Reference proteome</keyword>